<accession>A0A0A9FYM2</accession>
<reference evidence="2" key="1">
    <citation type="submission" date="2014-09" db="EMBL/GenBank/DDBJ databases">
        <authorList>
            <person name="Magalhaes I.L.F."/>
            <person name="Oliveira U."/>
            <person name="Santos F.R."/>
            <person name="Vidigal T.H.D.A."/>
            <person name="Brescovit A.D."/>
            <person name="Santos A.J."/>
        </authorList>
    </citation>
    <scope>NUCLEOTIDE SEQUENCE</scope>
    <source>
        <tissue evidence="2">Shoot tissue taken approximately 20 cm above the soil surface</tissue>
    </source>
</reference>
<reference evidence="2" key="2">
    <citation type="journal article" date="2015" name="Data Brief">
        <title>Shoot transcriptome of the giant reed, Arundo donax.</title>
        <authorList>
            <person name="Barrero R.A."/>
            <person name="Guerrero F.D."/>
            <person name="Moolhuijzen P."/>
            <person name="Goolsby J.A."/>
            <person name="Tidwell J."/>
            <person name="Bellgard S.E."/>
            <person name="Bellgard M.I."/>
        </authorList>
    </citation>
    <scope>NUCLEOTIDE SEQUENCE</scope>
    <source>
        <tissue evidence="2">Shoot tissue taken approximately 20 cm above the soil surface</tissue>
    </source>
</reference>
<name>A0A0A9FYM2_ARUDO</name>
<sequence length="33" mass="3755">MNKGISISHKRNHANKGTLTHRKASTLRQIRTV</sequence>
<feature type="region of interest" description="Disordered" evidence="1">
    <location>
        <begin position="1"/>
        <end position="33"/>
    </location>
</feature>
<dbReference type="AlphaFoldDB" id="A0A0A9FYM2"/>
<protein>
    <submittedName>
        <fullName evidence="2">Uncharacterized protein</fullName>
    </submittedName>
</protein>
<evidence type="ECO:0000256" key="1">
    <source>
        <dbReference type="SAM" id="MobiDB-lite"/>
    </source>
</evidence>
<evidence type="ECO:0000313" key="2">
    <source>
        <dbReference type="EMBL" id="JAE17930.1"/>
    </source>
</evidence>
<dbReference type="EMBL" id="GBRH01179966">
    <property type="protein sequence ID" value="JAE17930.1"/>
    <property type="molecule type" value="Transcribed_RNA"/>
</dbReference>
<feature type="compositionally biased region" description="Basic residues" evidence="1">
    <location>
        <begin position="8"/>
        <end position="25"/>
    </location>
</feature>
<organism evidence="2">
    <name type="scientific">Arundo donax</name>
    <name type="common">Giant reed</name>
    <name type="synonym">Donax arundinaceus</name>
    <dbReference type="NCBI Taxonomy" id="35708"/>
    <lineage>
        <taxon>Eukaryota</taxon>
        <taxon>Viridiplantae</taxon>
        <taxon>Streptophyta</taxon>
        <taxon>Embryophyta</taxon>
        <taxon>Tracheophyta</taxon>
        <taxon>Spermatophyta</taxon>
        <taxon>Magnoliopsida</taxon>
        <taxon>Liliopsida</taxon>
        <taxon>Poales</taxon>
        <taxon>Poaceae</taxon>
        <taxon>PACMAD clade</taxon>
        <taxon>Arundinoideae</taxon>
        <taxon>Arundineae</taxon>
        <taxon>Arundo</taxon>
    </lineage>
</organism>
<proteinExistence type="predicted"/>